<evidence type="ECO:0000313" key="2">
    <source>
        <dbReference type="EMBL" id="MFD0890716.1"/>
    </source>
</evidence>
<organism evidence="2 3">
    <name type="scientific">Streptosporangium algeriense</name>
    <dbReference type="NCBI Taxonomy" id="1682748"/>
    <lineage>
        <taxon>Bacteria</taxon>
        <taxon>Bacillati</taxon>
        <taxon>Actinomycetota</taxon>
        <taxon>Actinomycetes</taxon>
        <taxon>Streptosporangiales</taxon>
        <taxon>Streptosporangiaceae</taxon>
        <taxon>Streptosporangium</taxon>
    </lineage>
</organism>
<gene>
    <name evidence="2" type="ORF">ACFQ08_39740</name>
</gene>
<dbReference type="InterPro" id="IPR056702">
    <property type="entry name" value="DUF7800"/>
</dbReference>
<proteinExistence type="predicted"/>
<sequence length="87" mass="9207">MPELVVGPLLRHVDGAGASIWVETSAPCEVTVEAGGVKASSPTFTVHGHHYAVVDIEGEGDYEVRLDGEGVWPPPGRPPTCTPRCRC</sequence>
<dbReference type="Pfam" id="PF25077">
    <property type="entry name" value="DUF7800"/>
    <property type="match status" value="1"/>
</dbReference>
<name>A0ABW3E5Z3_9ACTN</name>
<reference evidence="3" key="1">
    <citation type="journal article" date="2019" name="Int. J. Syst. Evol. Microbiol.">
        <title>The Global Catalogue of Microorganisms (GCM) 10K type strain sequencing project: providing services to taxonomists for standard genome sequencing and annotation.</title>
        <authorList>
            <consortium name="The Broad Institute Genomics Platform"/>
            <consortium name="The Broad Institute Genome Sequencing Center for Infectious Disease"/>
            <person name="Wu L."/>
            <person name="Ma J."/>
        </authorList>
    </citation>
    <scope>NUCLEOTIDE SEQUENCE [LARGE SCALE GENOMIC DNA]</scope>
    <source>
        <strain evidence="3">CCUG 62974</strain>
    </source>
</reference>
<dbReference type="Proteomes" id="UP001597024">
    <property type="component" value="Unassembled WGS sequence"/>
</dbReference>
<keyword evidence="3" id="KW-1185">Reference proteome</keyword>
<feature type="domain" description="DUF7800" evidence="1">
    <location>
        <begin position="1"/>
        <end position="78"/>
    </location>
</feature>
<accession>A0ABW3E5Z3</accession>
<feature type="non-terminal residue" evidence="2">
    <location>
        <position position="87"/>
    </location>
</feature>
<evidence type="ECO:0000259" key="1">
    <source>
        <dbReference type="Pfam" id="PF25077"/>
    </source>
</evidence>
<dbReference type="EMBL" id="JBHTHX010002630">
    <property type="protein sequence ID" value="MFD0890716.1"/>
    <property type="molecule type" value="Genomic_DNA"/>
</dbReference>
<protein>
    <submittedName>
        <fullName evidence="2">Alkaline phosphatase family protein</fullName>
    </submittedName>
</protein>
<evidence type="ECO:0000313" key="3">
    <source>
        <dbReference type="Proteomes" id="UP001597024"/>
    </source>
</evidence>
<comment type="caution">
    <text evidence="2">The sequence shown here is derived from an EMBL/GenBank/DDBJ whole genome shotgun (WGS) entry which is preliminary data.</text>
</comment>